<organism evidence="1 2">
    <name type="scientific">Stegodyphus mimosarum</name>
    <name type="common">African social velvet spider</name>
    <dbReference type="NCBI Taxonomy" id="407821"/>
    <lineage>
        <taxon>Eukaryota</taxon>
        <taxon>Metazoa</taxon>
        <taxon>Ecdysozoa</taxon>
        <taxon>Arthropoda</taxon>
        <taxon>Chelicerata</taxon>
        <taxon>Arachnida</taxon>
        <taxon>Araneae</taxon>
        <taxon>Araneomorphae</taxon>
        <taxon>Entelegynae</taxon>
        <taxon>Eresoidea</taxon>
        <taxon>Eresidae</taxon>
        <taxon>Stegodyphus</taxon>
    </lineage>
</organism>
<evidence type="ECO:0000313" key="1">
    <source>
        <dbReference type="EMBL" id="KFM65838.1"/>
    </source>
</evidence>
<evidence type="ECO:0000313" key="2">
    <source>
        <dbReference type="Proteomes" id="UP000054359"/>
    </source>
</evidence>
<protein>
    <submittedName>
        <fullName evidence="1">Uncharacterized protein</fullName>
    </submittedName>
</protein>
<gene>
    <name evidence="1" type="ORF">X975_08988</name>
</gene>
<name>A0A087TL49_STEMI</name>
<proteinExistence type="predicted"/>
<feature type="non-terminal residue" evidence="1">
    <location>
        <position position="133"/>
    </location>
</feature>
<dbReference type="EMBL" id="KK115724">
    <property type="protein sequence ID" value="KFM65838.1"/>
    <property type="molecule type" value="Genomic_DNA"/>
</dbReference>
<sequence>MHGKEITANFPAESHRGKHAQLHETFIPVKEITAKFPDEFLHGQHAHVKESTFIPGKEMTVKFPEEVSHISRVAKGSAVQNEDSDFGNNDIFLDVQNIIEPENLEENLFREELPEPNFIEKLNETVSSTAKHG</sequence>
<keyword evidence="2" id="KW-1185">Reference proteome</keyword>
<dbReference type="AlphaFoldDB" id="A0A087TL49"/>
<dbReference type="OrthoDB" id="10468392at2759"/>
<accession>A0A087TL49</accession>
<dbReference type="Proteomes" id="UP000054359">
    <property type="component" value="Unassembled WGS sequence"/>
</dbReference>
<reference evidence="1 2" key="1">
    <citation type="submission" date="2013-11" db="EMBL/GenBank/DDBJ databases">
        <title>Genome sequencing of Stegodyphus mimosarum.</title>
        <authorList>
            <person name="Bechsgaard J."/>
        </authorList>
    </citation>
    <scope>NUCLEOTIDE SEQUENCE [LARGE SCALE GENOMIC DNA]</scope>
</reference>